<dbReference type="InterPro" id="IPR052714">
    <property type="entry name" value="MFS_Exporter"/>
</dbReference>
<dbReference type="InterPro" id="IPR020846">
    <property type="entry name" value="MFS_dom"/>
</dbReference>
<dbReference type="RefSeq" id="WP_248668635.1">
    <property type="nucleotide sequence ID" value="NZ_JALPRX010000087.1"/>
</dbReference>
<sequence>MTAHPPPIHIPPGAGRAPQPAVLPSLGPLVAIVFLGFLAVAIPLPALSLHLHETLGFSPVVVGWTIGLQSIAAVLTRHRAGGFCDTHGSKPSVLLGLPLAVAAGLAYLLASPLAGGAALGVILLGRVVLGLGESLFLTGTMSWGIARLGPQRTGMVMAWQGIAMYASLGLGAAAGIPILRHFGFAGVAVCAMACPLLALAIAARLPGAPAMGGRRAPFHRVLGLIWRPGLVLTLGSMPFAVMASFLALYYADRGWDGAGLGIAGFGAGYILVRLFVAHWPDRHGGVRVGAASLVVEAIGQALMWLAGGPVVAGLGAVLTGMGFSLVFPSMGVEATRHVPAAQRGQAVAGFMAFFDVALGLTGPLAGLAIARFGYPSAFLAGVAVVLLALALLLGGGSRTGRAAR</sequence>
<dbReference type="InterPro" id="IPR011701">
    <property type="entry name" value="MFS"/>
</dbReference>
<organism evidence="7 8">
    <name type="scientific">Roseomonas acroporae</name>
    <dbReference type="NCBI Taxonomy" id="2937791"/>
    <lineage>
        <taxon>Bacteria</taxon>
        <taxon>Pseudomonadati</taxon>
        <taxon>Pseudomonadota</taxon>
        <taxon>Alphaproteobacteria</taxon>
        <taxon>Acetobacterales</taxon>
        <taxon>Roseomonadaceae</taxon>
        <taxon>Roseomonas</taxon>
    </lineage>
</organism>
<dbReference type="AlphaFoldDB" id="A0A9X1YB84"/>
<dbReference type="NCBIfam" id="NF003477">
    <property type="entry name" value="PRK05122.1"/>
    <property type="match status" value="1"/>
</dbReference>
<accession>A0A9X1YB84</accession>
<dbReference type="SUPFAM" id="SSF103473">
    <property type="entry name" value="MFS general substrate transporter"/>
    <property type="match status" value="1"/>
</dbReference>
<feature type="domain" description="Major facilitator superfamily (MFS) profile" evidence="6">
    <location>
        <begin position="221"/>
        <end position="404"/>
    </location>
</feature>
<feature type="transmembrane region" description="Helical" evidence="5">
    <location>
        <begin position="346"/>
        <end position="370"/>
    </location>
</feature>
<dbReference type="PROSITE" id="PS50850">
    <property type="entry name" value="MFS"/>
    <property type="match status" value="1"/>
</dbReference>
<dbReference type="Proteomes" id="UP001139516">
    <property type="component" value="Unassembled WGS sequence"/>
</dbReference>
<dbReference type="InterPro" id="IPR036259">
    <property type="entry name" value="MFS_trans_sf"/>
</dbReference>
<feature type="transmembrane region" description="Helical" evidence="5">
    <location>
        <begin position="56"/>
        <end position="76"/>
    </location>
</feature>
<comment type="subcellular location">
    <subcellularLocation>
        <location evidence="1">Membrane</location>
        <topology evidence="1">Multi-pass membrane protein</topology>
    </subcellularLocation>
</comment>
<dbReference type="PRINTS" id="PR01035">
    <property type="entry name" value="TCRTETA"/>
</dbReference>
<dbReference type="PANTHER" id="PTHR23531:SF1">
    <property type="entry name" value="QUINOLENE RESISTANCE PROTEIN NORA"/>
    <property type="match status" value="1"/>
</dbReference>
<evidence type="ECO:0000256" key="2">
    <source>
        <dbReference type="ARBA" id="ARBA00022692"/>
    </source>
</evidence>
<feature type="transmembrane region" description="Helical" evidence="5">
    <location>
        <begin position="156"/>
        <end position="176"/>
    </location>
</feature>
<evidence type="ECO:0000259" key="6">
    <source>
        <dbReference type="PROSITE" id="PS50850"/>
    </source>
</evidence>
<keyword evidence="2 5" id="KW-0812">Transmembrane</keyword>
<feature type="transmembrane region" description="Helical" evidence="5">
    <location>
        <begin position="257"/>
        <end position="276"/>
    </location>
</feature>
<comment type="caution">
    <text evidence="7">The sequence shown here is derived from an EMBL/GenBank/DDBJ whole genome shotgun (WGS) entry which is preliminary data.</text>
</comment>
<evidence type="ECO:0000256" key="1">
    <source>
        <dbReference type="ARBA" id="ARBA00004141"/>
    </source>
</evidence>
<feature type="transmembrane region" description="Helical" evidence="5">
    <location>
        <begin position="224"/>
        <end position="251"/>
    </location>
</feature>
<proteinExistence type="predicted"/>
<feature type="transmembrane region" description="Helical" evidence="5">
    <location>
        <begin position="376"/>
        <end position="394"/>
    </location>
</feature>
<evidence type="ECO:0000313" key="8">
    <source>
        <dbReference type="Proteomes" id="UP001139516"/>
    </source>
</evidence>
<protein>
    <submittedName>
        <fullName evidence="7">MFS transporter</fullName>
    </submittedName>
</protein>
<dbReference type="InterPro" id="IPR001958">
    <property type="entry name" value="Tet-R_TetA/multi-R_MdtG-like"/>
</dbReference>
<feature type="transmembrane region" description="Helical" evidence="5">
    <location>
        <begin position="21"/>
        <end position="44"/>
    </location>
</feature>
<keyword evidence="8" id="KW-1185">Reference proteome</keyword>
<evidence type="ECO:0000256" key="3">
    <source>
        <dbReference type="ARBA" id="ARBA00022989"/>
    </source>
</evidence>
<evidence type="ECO:0000256" key="5">
    <source>
        <dbReference type="SAM" id="Phobius"/>
    </source>
</evidence>
<reference evidence="7" key="1">
    <citation type="submission" date="2022-04" db="EMBL/GenBank/DDBJ databases">
        <title>Roseomonas acroporae sp. nov., isolated from coral Acropora digitifera.</title>
        <authorList>
            <person name="Sun H."/>
        </authorList>
    </citation>
    <scope>NUCLEOTIDE SEQUENCE</scope>
    <source>
        <strain evidence="7">NAR14</strain>
    </source>
</reference>
<dbReference type="GO" id="GO:0016020">
    <property type="term" value="C:membrane"/>
    <property type="evidence" value="ECO:0007669"/>
    <property type="project" value="UniProtKB-SubCell"/>
</dbReference>
<dbReference type="GO" id="GO:0022857">
    <property type="term" value="F:transmembrane transporter activity"/>
    <property type="evidence" value="ECO:0007669"/>
    <property type="project" value="InterPro"/>
</dbReference>
<evidence type="ECO:0000256" key="4">
    <source>
        <dbReference type="ARBA" id="ARBA00023136"/>
    </source>
</evidence>
<feature type="transmembrane region" description="Helical" evidence="5">
    <location>
        <begin position="312"/>
        <end position="334"/>
    </location>
</feature>
<gene>
    <name evidence="7" type="ORF">M0638_19265</name>
</gene>
<dbReference type="EMBL" id="JALPRX010000087">
    <property type="protein sequence ID" value="MCK8786520.1"/>
    <property type="molecule type" value="Genomic_DNA"/>
</dbReference>
<keyword evidence="4 5" id="KW-0472">Membrane</keyword>
<feature type="transmembrane region" description="Helical" evidence="5">
    <location>
        <begin position="92"/>
        <end position="110"/>
    </location>
</feature>
<dbReference type="Pfam" id="PF07690">
    <property type="entry name" value="MFS_1"/>
    <property type="match status" value="2"/>
</dbReference>
<name>A0A9X1YB84_9PROT</name>
<feature type="transmembrane region" description="Helical" evidence="5">
    <location>
        <begin position="116"/>
        <end position="136"/>
    </location>
</feature>
<evidence type="ECO:0000313" key="7">
    <source>
        <dbReference type="EMBL" id="MCK8786520.1"/>
    </source>
</evidence>
<dbReference type="PANTHER" id="PTHR23531">
    <property type="entry name" value="QUINOLENE RESISTANCE PROTEIN NORA"/>
    <property type="match status" value="1"/>
</dbReference>
<feature type="transmembrane region" description="Helical" evidence="5">
    <location>
        <begin position="182"/>
        <end position="203"/>
    </location>
</feature>
<keyword evidence="3 5" id="KW-1133">Transmembrane helix</keyword>
<dbReference type="Gene3D" id="1.20.1250.20">
    <property type="entry name" value="MFS general substrate transporter like domains"/>
    <property type="match status" value="1"/>
</dbReference>